<dbReference type="InterPro" id="IPR024078">
    <property type="entry name" value="LmbE-like_dom_sf"/>
</dbReference>
<dbReference type="Pfam" id="PF02585">
    <property type="entry name" value="PIG-L"/>
    <property type="match status" value="1"/>
</dbReference>
<dbReference type="PANTHER" id="PTHR12993:SF11">
    <property type="entry name" value="N-ACETYLGLUCOSAMINYL-PHOSPHATIDYLINOSITOL DE-N-ACETYLASE"/>
    <property type="match status" value="1"/>
</dbReference>
<dbReference type="PANTHER" id="PTHR12993">
    <property type="entry name" value="N-ACETYLGLUCOSAMINYL-PHOSPHATIDYLINOSITOL DE-N-ACETYLASE-RELATED"/>
    <property type="match status" value="1"/>
</dbReference>
<dbReference type="SUPFAM" id="SSF102588">
    <property type="entry name" value="LmbE-like"/>
    <property type="match status" value="1"/>
</dbReference>
<dbReference type="EMBL" id="LM676387">
    <property type="protein sequence ID" value="CEP25922.1"/>
    <property type="molecule type" value="Genomic_DNA"/>
</dbReference>
<dbReference type="InterPro" id="IPR003737">
    <property type="entry name" value="GlcNAc_PI_deacetylase-related"/>
</dbReference>
<dbReference type="KEGG" id="pfre:RM25_0991"/>
<dbReference type="GO" id="GO:0016137">
    <property type="term" value="P:glycoside metabolic process"/>
    <property type="evidence" value="ECO:0007669"/>
    <property type="project" value="UniProtKB-ARBA"/>
</dbReference>
<dbReference type="AlphaFoldDB" id="A0A068VRJ5"/>
<dbReference type="PATRIC" id="fig|66712.6.peg.1016"/>
<organism evidence="2">
    <name type="scientific">Propionibacterium freudenreichii subsp. freudenreichii</name>
    <dbReference type="NCBI Taxonomy" id="66712"/>
    <lineage>
        <taxon>Bacteria</taxon>
        <taxon>Bacillati</taxon>
        <taxon>Actinomycetota</taxon>
        <taxon>Actinomycetes</taxon>
        <taxon>Propionibacteriales</taxon>
        <taxon>Propionibacteriaceae</taxon>
        <taxon>Propionibacterium</taxon>
    </lineage>
</organism>
<name>A0A068VRJ5_PROFF</name>
<evidence type="ECO:0000256" key="1">
    <source>
        <dbReference type="ARBA" id="ARBA00022833"/>
    </source>
</evidence>
<dbReference type="GeneID" id="61222138"/>
<reference evidence="2" key="1">
    <citation type="submission" date="2014-08" db="EMBL/GenBank/DDBJ databases">
        <authorList>
            <person name="Falentin Helene"/>
        </authorList>
    </citation>
    <scope>NUCLEOTIDE SEQUENCE</scope>
</reference>
<protein>
    <submittedName>
        <fullName evidence="2">LMBE-related protein</fullName>
    </submittedName>
</protein>
<keyword evidence="1" id="KW-0862">Zinc</keyword>
<evidence type="ECO:0000313" key="2">
    <source>
        <dbReference type="EMBL" id="CEP25922.1"/>
    </source>
</evidence>
<gene>
    <name evidence="2" type="ORF">PFCIRM138_03090</name>
</gene>
<dbReference type="Gene3D" id="3.40.50.10320">
    <property type="entry name" value="LmbE-like"/>
    <property type="match status" value="1"/>
</dbReference>
<proteinExistence type="predicted"/>
<accession>A0A068VRJ5</accession>
<dbReference type="RefSeq" id="WP_013161096.1">
    <property type="nucleotide sequence ID" value="NZ_CP010341.1"/>
</dbReference>
<dbReference type="GO" id="GO:0016811">
    <property type="term" value="F:hydrolase activity, acting on carbon-nitrogen (but not peptide) bonds, in linear amides"/>
    <property type="evidence" value="ECO:0007669"/>
    <property type="project" value="TreeGrafter"/>
</dbReference>
<sequence length="266" mass="28886">MATWVFLHAHPDDESTQTSGTMAMAHERGDRVVLVVATDGEQGTTPPDLKPGESVSDRRHAELTAAAAVIGIDRVVWLGYADSGMTGWAQNKAPEAFCNADLDVASQRVADILREEKADAFVHYDPHGSYGHPDHIMVHRVGAAAAAKVTGPMRVLEETIDRDARGDDPDKIEALGLADNDFATGAALGDDGKPIGSPRSEIRWAVDLPQRIIDIKHEALACHASQSDAEFFLSLPRPAFDFVFKTEWYREPGNPGPYTHAWPLDG</sequence>